<dbReference type="STRING" id="399739.Pmen_4566"/>
<accession>A4Y147</accession>
<sequence>MSVNSAAGWPASLFPPPASRRTAAPEPRLRIRDLAWSPDGQRALLEAIDLEIGDGELLGLIGPNGSGKTSLLRCAYRFQRPCSGQVELDGEALWQRSPRWSAQRVAVVLQEFPQDFGLRVHEVAAMGRTPHKGLFDGDDAEDRRLVDEALARVGLSDLAQQPFACLSGGEKQRALLARALVQQPQVLILDEPTNHLDPRYQLELLGQIKSLGLATLASFHDLNLAAAFCDRLCVLDQGRLVAVGTPAEVLTAELLQQVFGVRALVDTHPLAGHPRITWIV</sequence>
<evidence type="ECO:0000256" key="1">
    <source>
        <dbReference type="ARBA" id="ARBA00005417"/>
    </source>
</evidence>
<dbReference type="InterPro" id="IPR003439">
    <property type="entry name" value="ABC_transporter-like_ATP-bd"/>
</dbReference>
<evidence type="ECO:0000256" key="2">
    <source>
        <dbReference type="ARBA" id="ARBA00022448"/>
    </source>
</evidence>
<evidence type="ECO:0000313" key="6">
    <source>
        <dbReference type="EMBL" id="ABP87313.1"/>
    </source>
</evidence>
<keyword evidence="3" id="KW-0547">Nucleotide-binding</keyword>
<dbReference type="PANTHER" id="PTHR42794:SF2">
    <property type="entry name" value="ABC TRANSPORTER ATP-BINDING PROTEIN"/>
    <property type="match status" value="1"/>
</dbReference>
<dbReference type="AlphaFoldDB" id="A4Y147"/>
<evidence type="ECO:0000256" key="4">
    <source>
        <dbReference type="ARBA" id="ARBA00022840"/>
    </source>
</evidence>
<dbReference type="PROSITE" id="PS00211">
    <property type="entry name" value="ABC_TRANSPORTER_1"/>
    <property type="match status" value="1"/>
</dbReference>
<gene>
    <name evidence="6" type="ordered locus">Pmen_4566</name>
</gene>
<dbReference type="SUPFAM" id="SSF52540">
    <property type="entry name" value="P-loop containing nucleoside triphosphate hydrolases"/>
    <property type="match status" value="1"/>
</dbReference>
<dbReference type="FunFam" id="3.40.50.300:FF:000134">
    <property type="entry name" value="Iron-enterobactin ABC transporter ATP-binding protein"/>
    <property type="match status" value="1"/>
</dbReference>
<dbReference type="Pfam" id="PF00005">
    <property type="entry name" value="ABC_tran"/>
    <property type="match status" value="1"/>
</dbReference>
<feature type="domain" description="ABC transporter" evidence="5">
    <location>
        <begin position="29"/>
        <end position="262"/>
    </location>
</feature>
<dbReference type="PANTHER" id="PTHR42794">
    <property type="entry name" value="HEMIN IMPORT ATP-BINDING PROTEIN HMUV"/>
    <property type="match status" value="1"/>
</dbReference>
<reference evidence="6" key="1">
    <citation type="submission" date="2007-04" db="EMBL/GenBank/DDBJ databases">
        <title>Complete sequence of Pseudomonas mendocina ymp.</title>
        <authorList>
            <consortium name="US DOE Joint Genome Institute"/>
            <person name="Copeland A."/>
            <person name="Lucas S."/>
            <person name="Lapidus A."/>
            <person name="Barry K."/>
            <person name="Glavina del Rio T."/>
            <person name="Dalin E."/>
            <person name="Tice H."/>
            <person name="Pitluck S."/>
            <person name="Kiss H."/>
            <person name="Brettin T."/>
            <person name="Detter J.C."/>
            <person name="Bruce D."/>
            <person name="Han C."/>
            <person name="Schmutz J."/>
            <person name="Larimer F."/>
            <person name="Land M."/>
            <person name="Hauser L."/>
            <person name="Kyrpides N."/>
            <person name="Mikhailova N."/>
            <person name="Hersman L."/>
            <person name="Dubois J."/>
            <person name="Maurice P."/>
            <person name="Richardson P."/>
        </authorList>
    </citation>
    <scope>NUCLEOTIDE SEQUENCE [LARGE SCALE GENOMIC DNA]</scope>
    <source>
        <strain evidence="6">Ymp</strain>
    </source>
</reference>
<dbReference type="HOGENOM" id="CLU_000604_1_11_6"/>
<dbReference type="GO" id="GO:0005524">
    <property type="term" value="F:ATP binding"/>
    <property type="evidence" value="ECO:0007669"/>
    <property type="project" value="UniProtKB-KW"/>
</dbReference>
<keyword evidence="4" id="KW-0067">ATP-binding</keyword>
<organism evidence="6">
    <name type="scientific">Ectopseudomonas mendocina (strain ymp)</name>
    <name type="common">Pseudomonas mendocina</name>
    <dbReference type="NCBI Taxonomy" id="399739"/>
    <lineage>
        <taxon>Bacteria</taxon>
        <taxon>Pseudomonadati</taxon>
        <taxon>Pseudomonadota</taxon>
        <taxon>Gammaproteobacteria</taxon>
        <taxon>Pseudomonadales</taxon>
        <taxon>Pseudomonadaceae</taxon>
        <taxon>Ectopseudomonas</taxon>
    </lineage>
</organism>
<dbReference type="GO" id="GO:0016887">
    <property type="term" value="F:ATP hydrolysis activity"/>
    <property type="evidence" value="ECO:0007669"/>
    <property type="project" value="InterPro"/>
</dbReference>
<comment type="similarity">
    <text evidence="1">Belongs to the ABC transporter superfamily.</text>
</comment>
<dbReference type="eggNOG" id="COG1120">
    <property type="taxonomic scope" value="Bacteria"/>
</dbReference>
<keyword evidence="2" id="KW-0813">Transport</keyword>
<dbReference type="InterPro" id="IPR017871">
    <property type="entry name" value="ABC_transporter-like_CS"/>
</dbReference>
<dbReference type="KEGG" id="pmy:Pmen_4566"/>
<dbReference type="CDD" id="cd03214">
    <property type="entry name" value="ABC_Iron-Siderophores_B12_Hemin"/>
    <property type="match status" value="1"/>
</dbReference>
<dbReference type="EMBL" id="CP000680">
    <property type="protein sequence ID" value="ABP87313.1"/>
    <property type="molecule type" value="Genomic_DNA"/>
</dbReference>
<dbReference type="InterPro" id="IPR027417">
    <property type="entry name" value="P-loop_NTPase"/>
</dbReference>
<proteinExistence type="inferred from homology"/>
<evidence type="ECO:0000256" key="3">
    <source>
        <dbReference type="ARBA" id="ARBA00022741"/>
    </source>
</evidence>
<name>A4Y147_ECTM1</name>
<dbReference type="Gene3D" id="3.40.50.300">
    <property type="entry name" value="P-loop containing nucleotide triphosphate hydrolases"/>
    <property type="match status" value="1"/>
</dbReference>
<protein>
    <submittedName>
        <fullName evidence="6">ABC transporter related protein</fullName>
    </submittedName>
</protein>
<dbReference type="PROSITE" id="PS50893">
    <property type="entry name" value="ABC_TRANSPORTER_2"/>
    <property type="match status" value="1"/>
</dbReference>
<dbReference type="InterPro" id="IPR003593">
    <property type="entry name" value="AAA+_ATPase"/>
</dbReference>
<dbReference type="SMART" id="SM00382">
    <property type="entry name" value="AAA"/>
    <property type="match status" value="1"/>
</dbReference>
<evidence type="ECO:0000259" key="5">
    <source>
        <dbReference type="PROSITE" id="PS50893"/>
    </source>
</evidence>